<dbReference type="InterPro" id="IPR005574">
    <property type="entry name" value="Rpb4/RPC9"/>
</dbReference>
<reference evidence="13 14" key="1">
    <citation type="journal article" date="2014" name="PLoS ONE">
        <title>De novo Genome Assembly of the Fungal Plant Pathogen Pyrenophora semeniperda.</title>
        <authorList>
            <person name="Soliai M.M."/>
            <person name="Meyer S.E."/>
            <person name="Udall J.A."/>
            <person name="Elzinga D.E."/>
            <person name="Hermansen R.A."/>
            <person name="Bodily P.M."/>
            <person name="Hart A.A."/>
            <person name="Coleman C.E."/>
        </authorList>
    </citation>
    <scope>NUCLEOTIDE SEQUENCE [LARGE SCALE GENOMIC DNA]</scope>
    <source>
        <strain evidence="13 14">CCB06</strain>
        <tissue evidence="13">Mycelium</tissue>
    </source>
</reference>
<keyword evidence="6 10" id="KW-0863">Zinc-finger</keyword>
<sequence length="1000" mass="109242">MAGSAPTENSSSTIQPDSSSAPSSASTPVPSVSNTRDESAASSSSPASSPVCAQCGKSPDSLKQCIKCHSVSYCNKDCQKSHFKAHKKACPILAQEYVKLHEPKMASRSSGAAKGEGRERGLQKWQAQKESDKRLQGNDSYCVGVVSGQNPTHSSASLAGLISNGRSGSGNLANTDGKAGFDFFRLWCMDIGPTLKLCTWTTPLQPRLRAPCPTQQTAVSTAYPAPYPQTSPTRFAMSMTEPQSSSRVVLQQLQTETSPHFQCQSRGAFQPTSVPATPDGGVDAGPCHDTARQTYIPDFPEHSLPQPFPHPSALPQPLKTPIIEHRPDLDLTLSLPADSLSLPSSTVLRTAHNLRLPSFEELGIAVPHPDRIPLQTDQSFSPLGAGPLSKPEDPLHVLSPPLGLFHHHQTDIHAPAITPKAARAGVGHLISTHTPPSEPGSIHWGSFVNQGTAGLGSPPSSDPGLSPNLSVAAIATTPAQAPIIVPTHEDCSDALSMETWIDHVKSTILAESGCLHRDSVKILSHALPCPSTTGHIFGQIIASIHDRSTTATSWINVFHALPGRYTLMDLPKSPPSTPGPAVGGDSYFTSKVFDSAVAIPDYQLDSQLLPPSPRPVVPPGSIDVSIVERYIPPTNTNEYSEMFTFRGRSLLYDRLLELSTDDGILLFIYPTKTGAKTFMQQYLGPILDPLLRTMTVVNDLHSELGRNLGQMASVNYLDEYGRLEAQVRKFCDAMTERQPNSDYNIIYSAKEEVPLMRSAWADDWWIKQEKPRIRDLVSAYFSKTKKLPSSEYTSATMIEEVIKGVSERDYYYGEPTKGVELGIFMISTPQASLLTNHEVYLHLLTEEAGYTGTDPTIRNRKKPSGLNHVLRDGLAYFRSEAVATPLLVEQHPNRPLTLYRGPHSLFRALAPKYRLNKAEYLQLYNLRPTTQVMLELVIEEAGTRFTEEELHDILAIVKQVFEEDEASIPAGVERMDMPKITNKLLGANKKRRKAKKKTTT</sequence>
<dbReference type="PANTHER" id="PTHR15561:SF0">
    <property type="entry name" value="DNA-DIRECTED RNA POLYMERASE III SUBUNIT RPC9"/>
    <property type="match status" value="1"/>
</dbReference>
<evidence type="ECO:0000256" key="10">
    <source>
        <dbReference type="PROSITE-ProRule" id="PRU00134"/>
    </source>
</evidence>
<feature type="region of interest" description="Disordered" evidence="11">
    <location>
        <begin position="104"/>
        <end position="133"/>
    </location>
</feature>
<dbReference type="GO" id="GO:0008270">
    <property type="term" value="F:zinc ion binding"/>
    <property type="evidence" value="ECO:0007669"/>
    <property type="project" value="UniProtKB-KW"/>
</dbReference>
<keyword evidence="14" id="KW-1185">Reference proteome</keyword>
<dbReference type="EMBL" id="KE747810">
    <property type="protein sequence ID" value="RMZ67570.1"/>
    <property type="molecule type" value="Genomic_DNA"/>
</dbReference>
<evidence type="ECO:0000256" key="4">
    <source>
        <dbReference type="ARBA" id="ARBA00022478"/>
    </source>
</evidence>
<dbReference type="InterPro" id="IPR010997">
    <property type="entry name" value="HRDC-like_sf"/>
</dbReference>
<dbReference type="InterPro" id="IPR038324">
    <property type="entry name" value="Rpb4/RPC9_sf"/>
</dbReference>
<dbReference type="InterPro" id="IPR002893">
    <property type="entry name" value="Znf_MYND"/>
</dbReference>
<keyword evidence="9" id="KW-0539">Nucleus</keyword>
<keyword evidence="5" id="KW-0479">Metal-binding</keyword>
<dbReference type="Pfam" id="PF01753">
    <property type="entry name" value="zf-MYND"/>
    <property type="match status" value="1"/>
</dbReference>
<name>A0A3M7LZI4_9PLEO</name>
<evidence type="ECO:0000256" key="6">
    <source>
        <dbReference type="ARBA" id="ARBA00022771"/>
    </source>
</evidence>
<evidence type="ECO:0000256" key="7">
    <source>
        <dbReference type="ARBA" id="ARBA00022833"/>
    </source>
</evidence>
<evidence type="ECO:0000256" key="11">
    <source>
        <dbReference type="SAM" id="MobiDB-lite"/>
    </source>
</evidence>
<feature type="region of interest" description="Disordered" evidence="11">
    <location>
        <begin position="1"/>
        <end position="50"/>
    </location>
</feature>
<comment type="similarity">
    <text evidence="2">Belongs to the eukaryotic RPC9 RNA polymerase subunit family.</text>
</comment>
<evidence type="ECO:0000256" key="2">
    <source>
        <dbReference type="ARBA" id="ARBA00006898"/>
    </source>
</evidence>
<dbReference type="InterPro" id="IPR038846">
    <property type="entry name" value="RPC9"/>
</dbReference>
<dbReference type="Gene3D" id="1.20.1250.40">
    <property type="match status" value="1"/>
</dbReference>
<evidence type="ECO:0000256" key="8">
    <source>
        <dbReference type="ARBA" id="ARBA00023163"/>
    </source>
</evidence>
<dbReference type="OrthoDB" id="5407894at2759"/>
<evidence type="ECO:0000259" key="12">
    <source>
        <dbReference type="PROSITE" id="PS50865"/>
    </source>
</evidence>
<dbReference type="GO" id="GO:0005666">
    <property type="term" value="C:RNA polymerase III complex"/>
    <property type="evidence" value="ECO:0007669"/>
    <property type="project" value="InterPro"/>
</dbReference>
<feature type="compositionally biased region" description="Low complexity" evidence="11">
    <location>
        <begin position="40"/>
        <end position="50"/>
    </location>
</feature>
<dbReference type="GO" id="GO:0006384">
    <property type="term" value="P:transcription initiation at RNA polymerase III promoter"/>
    <property type="evidence" value="ECO:0007669"/>
    <property type="project" value="InterPro"/>
</dbReference>
<dbReference type="SUPFAM" id="SSF47819">
    <property type="entry name" value="HRDC-like"/>
    <property type="match status" value="1"/>
</dbReference>
<comment type="subcellular location">
    <subcellularLocation>
        <location evidence="1">Nucleus</location>
    </subcellularLocation>
</comment>
<dbReference type="GO" id="GO:0000166">
    <property type="term" value="F:nucleotide binding"/>
    <property type="evidence" value="ECO:0007669"/>
    <property type="project" value="InterPro"/>
</dbReference>
<feature type="compositionally biased region" description="Low complexity" evidence="11">
    <location>
        <begin position="455"/>
        <end position="466"/>
    </location>
</feature>
<dbReference type="PROSITE" id="PS01360">
    <property type="entry name" value="ZF_MYND_1"/>
    <property type="match status" value="1"/>
</dbReference>
<evidence type="ECO:0000256" key="9">
    <source>
        <dbReference type="ARBA" id="ARBA00023242"/>
    </source>
</evidence>
<accession>A0A3M7LZI4</accession>
<feature type="compositionally biased region" description="Basic and acidic residues" evidence="11">
    <location>
        <begin position="115"/>
        <end position="133"/>
    </location>
</feature>
<evidence type="ECO:0000313" key="13">
    <source>
        <dbReference type="EMBL" id="RMZ67570.1"/>
    </source>
</evidence>
<keyword evidence="4" id="KW-0240">DNA-directed RNA polymerase</keyword>
<dbReference type="PROSITE" id="PS50865">
    <property type="entry name" value="ZF_MYND_2"/>
    <property type="match status" value="1"/>
</dbReference>
<feature type="compositionally biased region" description="Low complexity" evidence="11">
    <location>
        <begin position="10"/>
        <end position="33"/>
    </location>
</feature>
<keyword evidence="7" id="KW-0862">Zinc</keyword>
<proteinExistence type="inferred from homology"/>
<dbReference type="Gene3D" id="6.10.140.2220">
    <property type="match status" value="1"/>
</dbReference>
<dbReference type="SUPFAM" id="SSF144232">
    <property type="entry name" value="HIT/MYND zinc finger-like"/>
    <property type="match status" value="1"/>
</dbReference>
<dbReference type="AlphaFoldDB" id="A0A3M7LZI4"/>
<evidence type="ECO:0000313" key="14">
    <source>
        <dbReference type="Proteomes" id="UP000265663"/>
    </source>
</evidence>
<protein>
    <recommendedName>
        <fullName evidence="3">DNA-directed RNA polymerase III subunit RPC9</fullName>
    </recommendedName>
</protein>
<feature type="domain" description="MYND-type" evidence="12">
    <location>
        <begin position="52"/>
        <end position="90"/>
    </location>
</feature>
<evidence type="ECO:0000256" key="3">
    <source>
        <dbReference type="ARBA" id="ARBA00016672"/>
    </source>
</evidence>
<dbReference type="Proteomes" id="UP000265663">
    <property type="component" value="Unassembled WGS sequence"/>
</dbReference>
<gene>
    <name evidence="13" type="ORF">GMOD_00001513</name>
</gene>
<evidence type="ECO:0000256" key="5">
    <source>
        <dbReference type="ARBA" id="ARBA00022723"/>
    </source>
</evidence>
<dbReference type="Pfam" id="PF03874">
    <property type="entry name" value="RNA_pol_Rpb4"/>
    <property type="match status" value="1"/>
</dbReference>
<evidence type="ECO:0000256" key="1">
    <source>
        <dbReference type="ARBA" id="ARBA00004123"/>
    </source>
</evidence>
<organism evidence="13 14">
    <name type="scientific">Pyrenophora seminiperda CCB06</name>
    <dbReference type="NCBI Taxonomy" id="1302712"/>
    <lineage>
        <taxon>Eukaryota</taxon>
        <taxon>Fungi</taxon>
        <taxon>Dikarya</taxon>
        <taxon>Ascomycota</taxon>
        <taxon>Pezizomycotina</taxon>
        <taxon>Dothideomycetes</taxon>
        <taxon>Pleosporomycetidae</taxon>
        <taxon>Pleosporales</taxon>
        <taxon>Pleosporineae</taxon>
        <taxon>Pleosporaceae</taxon>
        <taxon>Pyrenophora</taxon>
    </lineage>
</organism>
<keyword evidence="8" id="KW-0804">Transcription</keyword>
<feature type="region of interest" description="Disordered" evidence="11">
    <location>
        <begin position="434"/>
        <end position="466"/>
    </location>
</feature>
<dbReference type="PANTHER" id="PTHR15561">
    <property type="entry name" value="CALCITONIN GENE-RELATED PEPTIDE-RECEPTOR COMPONENT PROTEIN"/>
    <property type="match status" value="1"/>
</dbReference>